<dbReference type="AlphaFoldDB" id="A0A164NRS1"/>
<dbReference type="InterPro" id="IPR024520">
    <property type="entry name" value="DUF3558"/>
</dbReference>
<comment type="caution">
    <text evidence="1">The sequence shown here is derived from an EMBL/GenBank/DDBJ whole genome shotgun (WGS) entry which is preliminary data.</text>
</comment>
<dbReference type="STRING" id="455432.AWN90_21515"/>
<dbReference type="EMBL" id="LWGR01000004">
    <property type="protein sequence ID" value="KZM74652.1"/>
    <property type="molecule type" value="Genomic_DNA"/>
</dbReference>
<evidence type="ECO:0000313" key="1">
    <source>
        <dbReference type="EMBL" id="KZM74652.1"/>
    </source>
</evidence>
<gene>
    <name evidence="1" type="ORF">AWN90_21515</name>
</gene>
<accession>A0A164NRS1</accession>
<evidence type="ECO:0008006" key="3">
    <source>
        <dbReference type="Google" id="ProtNLM"/>
    </source>
</evidence>
<keyword evidence="2" id="KW-1185">Reference proteome</keyword>
<proteinExistence type="predicted"/>
<dbReference type="Pfam" id="PF12079">
    <property type="entry name" value="DUF3558"/>
    <property type="match status" value="1"/>
</dbReference>
<reference evidence="1 2" key="1">
    <citation type="submission" date="2016-04" db="EMBL/GenBank/DDBJ databases">
        <authorList>
            <person name="Evans L.H."/>
            <person name="Alamgir A."/>
            <person name="Owens N."/>
            <person name="Weber N.D."/>
            <person name="Virtaneva K."/>
            <person name="Barbian K."/>
            <person name="Babar A."/>
            <person name="Rosenke K."/>
        </authorList>
    </citation>
    <scope>NUCLEOTIDE SEQUENCE [LARGE SCALE GENOMIC DNA]</scope>
    <source>
        <strain evidence="1 2">IFM 0406</strain>
    </source>
</reference>
<organism evidence="1 2">
    <name type="scientific">Nocardia terpenica</name>
    <dbReference type="NCBI Taxonomy" id="455432"/>
    <lineage>
        <taxon>Bacteria</taxon>
        <taxon>Bacillati</taxon>
        <taxon>Actinomycetota</taxon>
        <taxon>Actinomycetes</taxon>
        <taxon>Mycobacteriales</taxon>
        <taxon>Nocardiaceae</taxon>
        <taxon>Nocardia</taxon>
    </lineage>
</organism>
<dbReference type="Proteomes" id="UP000076512">
    <property type="component" value="Unassembled WGS sequence"/>
</dbReference>
<evidence type="ECO:0000313" key="2">
    <source>
        <dbReference type="Proteomes" id="UP000076512"/>
    </source>
</evidence>
<sequence>MLWGYRLPRECGDKGDWGWFAGAAARGAANLWDPCALSDSVLTETGLDPATKQAGVFGKQFPGSKSCAWTSNTKWYDLTIYSIGRTLQEIRNRPDMVGFTPTTVGPHEAVQFFEDDDTKHLNCFIAVGLQQGSVTFETQTNYSVGKQGDPCVEVRRHADDLSKYLPES</sequence>
<name>A0A164NRS1_9NOCA</name>
<protein>
    <recommendedName>
        <fullName evidence="3">DUF3558 domain-containing protein</fullName>
    </recommendedName>
</protein>